<feature type="domain" description="Sodium/calcium exchanger membrane region" evidence="10">
    <location>
        <begin position="40"/>
        <end position="195"/>
    </location>
</feature>
<feature type="transmembrane region" description="Helical" evidence="9">
    <location>
        <begin position="70"/>
        <end position="93"/>
    </location>
</feature>
<keyword evidence="13" id="KW-1185">Reference proteome</keyword>
<dbReference type="InterPro" id="IPR004713">
    <property type="entry name" value="CaH_exchang"/>
</dbReference>
<evidence type="ECO:0000256" key="4">
    <source>
        <dbReference type="ARBA" id="ARBA00022568"/>
    </source>
</evidence>
<feature type="transmembrane region" description="Helical" evidence="9">
    <location>
        <begin position="385"/>
        <end position="405"/>
    </location>
</feature>
<evidence type="ECO:0000256" key="2">
    <source>
        <dbReference type="ARBA" id="ARBA00022448"/>
    </source>
</evidence>
<evidence type="ECO:0000256" key="9">
    <source>
        <dbReference type="SAM" id="Phobius"/>
    </source>
</evidence>
<accession>A0A815DWA7</accession>
<evidence type="ECO:0000259" key="10">
    <source>
        <dbReference type="Pfam" id="PF01699"/>
    </source>
</evidence>
<dbReference type="Pfam" id="PF01699">
    <property type="entry name" value="Na_Ca_ex"/>
    <property type="match status" value="2"/>
</dbReference>
<evidence type="ECO:0000256" key="8">
    <source>
        <dbReference type="ARBA" id="ARBA00023136"/>
    </source>
</evidence>
<dbReference type="OrthoDB" id="10042911at2759"/>
<keyword evidence="3" id="KW-0050">Antiport</keyword>
<feature type="transmembrane region" description="Helical" evidence="9">
    <location>
        <begin position="246"/>
        <end position="271"/>
    </location>
</feature>
<comment type="caution">
    <text evidence="12">The sequence shown here is derived from an EMBL/GenBank/DDBJ whole genome shotgun (WGS) entry which is preliminary data.</text>
</comment>
<name>A0A815DWA7_9BILA</name>
<proteinExistence type="predicted"/>
<dbReference type="EMBL" id="CAJNOM010000268">
    <property type="protein sequence ID" value="CAF1303092.1"/>
    <property type="molecule type" value="Genomic_DNA"/>
</dbReference>
<feature type="transmembrane region" description="Helical" evidence="9">
    <location>
        <begin position="40"/>
        <end position="58"/>
    </location>
</feature>
<feature type="transmembrane region" description="Helical" evidence="9">
    <location>
        <begin position="324"/>
        <end position="346"/>
    </location>
</feature>
<reference evidence="12" key="1">
    <citation type="submission" date="2021-02" db="EMBL/GenBank/DDBJ databases">
        <authorList>
            <person name="Nowell W R."/>
        </authorList>
    </citation>
    <scope>NUCLEOTIDE SEQUENCE</scope>
</reference>
<dbReference type="AlphaFoldDB" id="A0A815DWA7"/>
<organism evidence="12 13">
    <name type="scientific">Adineta steineri</name>
    <dbReference type="NCBI Taxonomy" id="433720"/>
    <lineage>
        <taxon>Eukaryota</taxon>
        <taxon>Metazoa</taxon>
        <taxon>Spiralia</taxon>
        <taxon>Gnathifera</taxon>
        <taxon>Rotifera</taxon>
        <taxon>Eurotatoria</taxon>
        <taxon>Bdelloidea</taxon>
        <taxon>Adinetida</taxon>
        <taxon>Adinetidae</taxon>
        <taxon>Adineta</taxon>
    </lineage>
</organism>
<keyword evidence="7" id="KW-0406">Ion transport</keyword>
<evidence type="ECO:0000256" key="7">
    <source>
        <dbReference type="ARBA" id="ARBA00023065"/>
    </source>
</evidence>
<dbReference type="GO" id="GO:0005774">
    <property type="term" value="C:vacuolar membrane"/>
    <property type="evidence" value="ECO:0007669"/>
    <property type="project" value="UniProtKB-ARBA"/>
</dbReference>
<feature type="transmembrane region" description="Helical" evidence="9">
    <location>
        <begin position="358"/>
        <end position="379"/>
    </location>
</feature>
<feature type="transmembrane region" description="Helical" evidence="9">
    <location>
        <begin position="283"/>
        <end position="304"/>
    </location>
</feature>
<keyword evidence="4" id="KW-0109">Calcium transport</keyword>
<evidence type="ECO:0000313" key="13">
    <source>
        <dbReference type="Proteomes" id="UP000663832"/>
    </source>
</evidence>
<dbReference type="Proteomes" id="UP000663832">
    <property type="component" value="Unassembled WGS sequence"/>
</dbReference>
<keyword evidence="2" id="KW-0813">Transport</keyword>
<dbReference type="InterPro" id="IPR004837">
    <property type="entry name" value="NaCa_Exmemb"/>
</dbReference>
<dbReference type="PANTHER" id="PTHR31503:SF22">
    <property type="entry name" value="VACUOLAR CALCIUM ION TRANSPORTER"/>
    <property type="match status" value="1"/>
</dbReference>
<evidence type="ECO:0000256" key="1">
    <source>
        <dbReference type="ARBA" id="ARBA00004127"/>
    </source>
</evidence>
<dbReference type="Proteomes" id="UP000663877">
    <property type="component" value="Unassembled WGS sequence"/>
</dbReference>
<keyword evidence="5 9" id="KW-0812">Transmembrane</keyword>
<dbReference type="EMBL" id="CAJNOI010000072">
    <property type="protein sequence ID" value="CAF1001021.1"/>
    <property type="molecule type" value="Genomic_DNA"/>
</dbReference>
<keyword evidence="4" id="KW-0106">Calcium</keyword>
<dbReference type="GO" id="GO:0006874">
    <property type="term" value="P:intracellular calcium ion homeostasis"/>
    <property type="evidence" value="ECO:0007669"/>
    <property type="project" value="TreeGrafter"/>
</dbReference>
<feature type="transmembrane region" description="Helical" evidence="9">
    <location>
        <begin position="105"/>
        <end position="126"/>
    </location>
</feature>
<sequence>MHQLLNYIRSTSLKNRIFFGLSIFCPIAFISKYIFSDNPALIFCTAILAIIPLAAFSTEATESVAQYCGNFFGGFLNSGLGNIAELVFTIVALRRGLINVVKASILGAVTSNVCVGVGLALFFGGLRFKEQTFGEKLAGINAASLTCLTIVILCPSALKISLGSHVMSTTIMRRFSYVSAIILFVLGIVNIIFAWKTHSYLYTADIKRKTITKRRNQAALSMMALDQTPSPLNTPPAPTNNKLTKIYLLIKDISTLILTTILIVCLCQFIVDSLEGAIEKLHISSSFTAAIILPLVSSIIEFVTCISCALKNKIELTIAVTQNSTSQILCFIAPITLAASNLIFYTKSNGEANILLDFDFKSFDLISTIFSVAICNSVLNGNSNWMQGIQLLLAYGTIATGFFYMPF</sequence>
<comment type="subcellular location">
    <subcellularLocation>
        <location evidence="1">Endomembrane system</location>
        <topology evidence="1">Multi-pass membrane protein</topology>
    </subcellularLocation>
</comment>
<feature type="transmembrane region" description="Helical" evidence="9">
    <location>
        <begin position="138"/>
        <end position="162"/>
    </location>
</feature>
<feature type="transmembrane region" description="Helical" evidence="9">
    <location>
        <begin position="17"/>
        <end position="35"/>
    </location>
</feature>
<dbReference type="InterPro" id="IPR044880">
    <property type="entry name" value="NCX_ion-bd_dom_sf"/>
</dbReference>
<dbReference type="Gene3D" id="1.20.1420.30">
    <property type="entry name" value="NCX, central ion-binding region"/>
    <property type="match status" value="2"/>
</dbReference>
<evidence type="ECO:0000313" key="11">
    <source>
        <dbReference type="EMBL" id="CAF1001021.1"/>
    </source>
</evidence>
<dbReference type="GO" id="GO:0015369">
    <property type="term" value="F:calcium:proton antiporter activity"/>
    <property type="evidence" value="ECO:0007669"/>
    <property type="project" value="TreeGrafter"/>
</dbReference>
<evidence type="ECO:0000256" key="6">
    <source>
        <dbReference type="ARBA" id="ARBA00022989"/>
    </source>
</evidence>
<evidence type="ECO:0000256" key="3">
    <source>
        <dbReference type="ARBA" id="ARBA00022449"/>
    </source>
</evidence>
<dbReference type="PANTHER" id="PTHR31503">
    <property type="entry name" value="VACUOLAR CALCIUM ION TRANSPORTER"/>
    <property type="match status" value="1"/>
</dbReference>
<protein>
    <recommendedName>
        <fullName evidence="10">Sodium/calcium exchanger membrane region domain-containing protein</fullName>
    </recommendedName>
</protein>
<evidence type="ECO:0000256" key="5">
    <source>
        <dbReference type="ARBA" id="ARBA00022692"/>
    </source>
</evidence>
<feature type="transmembrane region" description="Helical" evidence="9">
    <location>
        <begin position="174"/>
        <end position="195"/>
    </location>
</feature>
<evidence type="ECO:0000313" key="12">
    <source>
        <dbReference type="EMBL" id="CAF1303092.1"/>
    </source>
</evidence>
<keyword evidence="8 9" id="KW-0472">Membrane</keyword>
<feature type="domain" description="Sodium/calcium exchanger membrane region" evidence="10">
    <location>
        <begin position="254"/>
        <end position="401"/>
    </location>
</feature>
<dbReference type="GO" id="GO:0012505">
    <property type="term" value="C:endomembrane system"/>
    <property type="evidence" value="ECO:0007669"/>
    <property type="project" value="UniProtKB-SubCell"/>
</dbReference>
<keyword evidence="6 9" id="KW-1133">Transmembrane helix</keyword>
<gene>
    <name evidence="11" type="ORF">BJG266_LOCUS15930</name>
    <name evidence="12" type="ORF">QVE165_LOCUS31358</name>
</gene>